<protein>
    <submittedName>
        <fullName evidence="1">Uncharacterized protein</fullName>
    </submittedName>
</protein>
<dbReference type="EMBL" id="LAZR01004805">
    <property type="protein sequence ID" value="KKN05432.1"/>
    <property type="molecule type" value="Genomic_DNA"/>
</dbReference>
<gene>
    <name evidence="1" type="ORF">LCGC14_1087270</name>
</gene>
<feature type="non-terminal residue" evidence="1">
    <location>
        <position position="31"/>
    </location>
</feature>
<name>A0A0F9N129_9ZZZZ</name>
<comment type="caution">
    <text evidence="1">The sequence shown here is derived from an EMBL/GenBank/DDBJ whole genome shotgun (WGS) entry which is preliminary data.</text>
</comment>
<reference evidence="1" key="1">
    <citation type="journal article" date="2015" name="Nature">
        <title>Complex archaea that bridge the gap between prokaryotes and eukaryotes.</title>
        <authorList>
            <person name="Spang A."/>
            <person name="Saw J.H."/>
            <person name="Jorgensen S.L."/>
            <person name="Zaremba-Niedzwiedzka K."/>
            <person name="Martijn J."/>
            <person name="Lind A.E."/>
            <person name="van Eijk R."/>
            <person name="Schleper C."/>
            <person name="Guy L."/>
            <person name="Ettema T.J."/>
        </authorList>
    </citation>
    <scope>NUCLEOTIDE SEQUENCE</scope>
</reference>
<sequence length="31" mass="3935">MHWNHRVIRQKAVEVEREVSDEEFYYSIREV</sequence>
<organism evidence="1">
    <name type="scientific">marine sediment metagenome</name>
    <dbReference type="NCBI Taxonomy" id="412755"/>
    <lineage>
        <taxon>unclassified sequences</taxon>
        <taxon>metagenomes</taxon>
        <taxon>ecological metagenomes</taxon>
    </lineage>
</organism>
<dbReference type="AlphaFoldDB" id="A0A0F9N129"/>
<accession>A0A0F9N129</accession>
<proteinExistence type="predicted"/>
<evidence type="ECO:0000313" key="1">
    <source>
        <dbReference type="EMBL" id="KKN05432.1"/>
    </source>
</evidence>